<dbReference type="OrthoDB" id="3035059at2"/>
<keyword evidence="2" id="KW-1185">Reference proteome</keyword>
<dbReference type="AlphaFoldDB" id="A0A0J6ZNE8"/>
<name>A0A0J6ZNE8_9FIRM</name>
<evidence type="ECO:0000313" key="1">
    <source>
        <dbReference type="EMBL" id="KMO86426.1"/>
    </source>
</evidence>
<dbReference type="InParanoid" id="A0A0J6ZNE8"/>
<dbReference type="EMBL" id="LEKT01000023">
    <property type="protein sequence ID" value="KMO86426.1"/>
    <property type="molecule type" value="Genomic_DNA"/>
</dbReference>
<dbReference type="Proteomes" id="UP000036503">
    <property type="component" value="Unassembled WGS sequence"/>
</dbReference>
<reference evidence="1 2" key="1">
    <citation type="submission" date="2015-06" db="EMBL/GenBank/DDBJ databases">
        <title>Draft genome sequence of beer spoilage bacterium Megasphaera cerevisiae type strain 20462.</title>
        <authorList>
            <person name="Kutumbaka K."/>
            <person name="Pasmowitz J."/>
            <person name="Mategko J."/>
            <person name="Reyes D."/>
            <person name="Friedrich A."/>
            <person name="Han S."/>
            <person name="Martens-Habbena W."/>
            <person name="Neal-McKinney J."/>
            <person name="Janagama H.K."/>
            <person name="Nadala C."/>
            <person name="Samadpour M."/>
        </authorList>
    </citation>
    <scope>NUCLEOTIDE SEQUENCE [LARGE SCALE GENOMIC DNA]</scope>
    <source>
        <strain evidence="1 2">DSM 20462</strain>
    </source>
</reference>
<proteinExistence type="predicted"/>
<dbReference type="PATRIC" id="fig|1122219.3.peg.1316"/>
<sequence>MADTITFPDSLMQPSFGTTVDVEDTSIVSKMEDGSVIGRRKFTKSRKTWKLVWNAMPTAQYNTLMNFLQNTVYFAALTFQFTSPLDEVTYTVRYASKEEFTTKEVNQVSGSITLTEV</sequence>
<comment type="caution">
    <text evidence="1">The sequence shown here is derived from an EMBL/GenBank/DDBJ whole genome shotgun (WGS) entry which is preliminary data.</text>
</comment>
<gene>
    <name evidence="1" type="ORF">AB840_08140</name>
</gene>
<accession>A0A0J6ZNE8</accession>
<dbReference type="RefSeq" id="WP_048514340.1">
    <property type="nucleotide sequence ID" value="NZ_FUXD01000012.1"/>
</dbReference>
<organism evidence="1 2">
    <name type="scientific">Megasphaera cerevisiae DSM 20462</name>
    <dbReference type="NCBI Taxonomy" id="1122219"/>
    <lineage>
        <taxon>Bacteria</taxon>
        <taxon>Bacillati</taxon>
        <taxon>Bacillota</taxon>
        <taxon>Negativicutes</taxon>
        <taxon>Veillonellales</taxon>
        <taxon>Veillonellaceae</taxon>
        <taxon>Megasphaera</taxon>
    </lineage>
</organism>
<protein>
    <submittedName>
        <fullName evidence="1">Uncharacterized protein</fullName>
    </submittedName>
</protein>
<evidence type="ECO:0000313" key="2">
    <source>
        <dbReference type="Proteomes" id="UP000036503"/>
    </source>
</evidence>